<dbReference type="NCBIfam" id="TIGR02937">
    <property type="entry name" value="sigma70-ECF"/>
    <property type="match status" value="1"/>
</dbReference>
<keyword evidence="3" id="KW-0731">Sigma factor</keyword>
<dbReference type="InterPro" id="IPR014284">
    <property type="entry name" value="RNA_pol_sigma-70_dom"/>
</dbReference>
<evidence type="ECO:0000313" key="8">
    <source>
        <dbReference type="Proteomes" id="UP001500711"/>
    </source>
</evidence>
<dbReference type="InterPro" id="IPR007627">
    <property type="entry name" value="RNA_pol_sigma70_r2"/>
</dbReference>
<keyword evidence="5" id="KW-0804">Transcription</keyword>
<dbReference type="Pfam" id="PF04542">
    <property type="entry name" value="Sigma70_r2"/>
    <property type="match status" value="1"/>
</dbReference>
<protein>
    <submittedName>
        <fullName evidence="7">Sigma-70 family RNA polymerase sigma factor</fullName>
    </submittedName>
</protein>
<dbReference type="Gene3D" id="1.10.10.10">
    <property type="entry name" value="Winged helix-like DNA-binding domain superfamily/Winged helix DNA-binding domain"/>
    <property type="match status" value="1"/>
</dbReference>
<feature type="domain" description="RNA polymerase sigma-70 region 2" evidence="6">
    <location>
        <begin position="39"/>
        <end position="106"/>
    </location>
</feature>
<organism evidence="7 8">
    <name type="scientific">Lentzea roselyniae</name>
    <dbReference type="NCBI Taxonomy" id="531940"/>
    <lineage>
        <taxon>Bacteria</taxon>
        <taxon>Bacillati</taxon>
        <taxon>Actinomycetota</taxon>
        <taxon>Actinomycetes</taxon>
        <taxon>Pseudonocardiales</taxon>
        <taxon>Pseudonocardiaceae</taxon>
        <taxon>Lentzea</taxon>
    </lineage>
</organism>
<proteinExistence type="inferred from homology"/>
<evidence type="ECO:0000256" key="4">
    <source>
        <dbReference type="ARBA" id="ARBA00023125"/>
    </source>
</evidence>
<evidence type="ECO:0000259" key="6">
    <source>
        <dbReference type="Pfam" id="PF04542"/>
    </source>
</evidence>
<name>A0ABP7B635_9PSEU</name>
<dbReference type="InterPro" id="IPR036388">
    <property type="entry name" value="WH-like_DNA-bd_sf"/>
</dbReference>
<dbReference type="Gene3D" id="1.10.1740.10">
    <property type="match status" value="1"/>
</dbReference>
<gene>
    <name evidence="7" type="ORF">GCM10022267_39970</name>
</gene>
<dbReference type="SUPFAM" id="SSF88946">
    <property type="entry name" value="Sigma2 domain of RNA polymerase sigma factors"/>
    <property type="match status" value="1"/>
</dbReference>
<dbReference type="InterPro" id="IPR013324">
    <property type="entry name" value="RNA_pol_sigma_r3/r4-like"/>
</dbReference>
<comment type="caution">
    <text evidence="7">The sequence shown here is derived from an EMBL/GenBank/DDBJ whole genome shotgun (WGS) entry which is preliminary data.</text>
</comment>
<evidence type="ECO:0000256" key="5">
    <source>
        <dbReference type="ARBA" id="ARBA00023163"/>
    </source>
</evidence>
<dbReference type="InterPro" id="IPR039425">
    <property type="entry name" value="RNA_pol_sigma-70-like"/>
</dbReference>
<dbReference type="PANTHER" id="PTHR43133:SF8">
    <property type="entry name" value="RNA POLYMERASE SIGMA FACTOR HI_1459-RELATED"/>
    <property type="match status" value="1"/>
</dbReference>
<keyword evidence="8" id="KW-1185">Reference proteome</keyword>
<accession>A0ABP7B635</accession>
<sequence length="202" mass="22299">MCPAGHTNQDGVAGHHVHMDIPALVAAAARGDQSAWDALVRQFSGLLWSIARAYRLSDADAADAVQCTWIKLVEHLDRITEPERLAGWLSTTARHECLQIIRRSGRLPEPAEEIADSPDPAPAVDHELLVGERNARLWRVFEELPDRCRRLLRVLMASPPPAYADVALALDMPVGSIGPIRQRCLGRLKALVRGDSLLEERS</sequence>
<comment type="similarity">
    <text evidence="1">Belongs to the sigma-70 factor family. ECF subfamily.</text>
</comment>
<evidence type="ECO:0000256" key="1">
    <source>
        <dbReference type="ARBA" id="ARBA00010641"/>
    </source>
</evidence>
<dbReference type="PANTHER" id="PTHR43133">
    <property type="entry name" value="RNA POLYMERASE ECF-TYPE SIGMA FACTO"/>
    <property type="match status" value="1"/>
</dbReference>
<keyword evidence="4" id="KW-0238">DNA-binding</keyword>
<reference evidence="8" key="1">
    <citation type="journal article" date="2019" name="Int. J. Syst. Evol. Microbiol.">
        <title>The Global Catalogue of Microorganisms (GCM) 10K type strain sequencing project: providing services to taxonomists for standard genome sequencing and annotation.</title>
        <authorList>
            <consortium name="The Broad Institute Genomics Platform"/>
            <consortium name="The Broad Institute Genome Sequencing Center for Infectious Disease"/>
            <person name="Wu L."/>
            <person name="Ma J."/>
        </authorList>
    </citation>
    <scope>NUCLEOTIDE SEQUENCE [LARGE SCALE GENOMIC DNA]</scope>
    <source>
        <strain evidence="8">JCM 17494</strain>
    </source>
</reference>
<keyword evidence="2" id="KW-0805">Transcription regulation</keyword>
<dbReference type="EMBL" id="BAABBE010000010">
    <property type="protein sequence ID" value="GAA3649487.1"/>
    <property type="molecule type" value="Genomic_DNA"/>
</dbReference>
<evidence type="ECO:0000256" key="2">
    <source>
        <dbReference type="ARBA" id="ARBA00023015"/>
    </source>
</evidence>
<dbReference type="SUPFAM" id="SSF88659">
    <property type="entry name" value="Sigma3 and sigma4 domains of RNA polymerase sigma factors"/>
    <property type="match status" value="1"/>
</dbReference>
<dbReference type="InterPro" id="IPR013325">
    <property type="entry name" value="RNA_pol_sigma_r2"/>
</dbReference>
<evidence type="ECO:0000313" key="7">
    <source>
        <dbReference type="EMBL" id="GAA3649487.1"/>
    </source>
</evidence>
<dbReference type="Proteomes" id="UP001500711">
    <property type="component" value="Unassembled WGS sequence"/>
</dbReference>
<evidence type="ECO:0000256" key="3">
    <source>
        <dbReference type="ARBA" id="ARBA00023082"/>
    </source>
</evidence>